<sequence length="115" mass="12466">MHKNRASAPDRDATSSETTGLTQRCRCCNSLLRPPVLSNQPVPFILLHGTWLHDMGMRVGARVIVEAGLGLVTVALIGPRDLVDEVTPNGPDGEIHQIHFTDVHADPIRQMPSAA</sequence>
<feature type="region of interest" description="Disordered" evidence="1">
    <location>
        <begin position="1"/>
        <end position="21"/>
    </location>
</feature>
<evidence type="ECO:0000256" key="1">
    <source>
        <dbReference type="SAM" id="MobiDB-lite"/>
    </source>
</evidence>
<protein>
    <recommendedName>
        <fullName evidence="4">Toxin SymE-like domain-containing protein</fullName>
    </recommendedName>
</protein>
<organism evidence="2 3">
    <name type="scientific">Stenotrophomonas oahuensis</name>
    <dbReference type="NCBI Taxonomy" id="3003271"/>
    <lineage>
        <taxon>Bacteria</taxon>
        <taxon>Pseudomonadati</taxon>
        <taxon>Pseudomonadota</taxon>
        <taxon>Gammaproteobacteria</taxon>
        <taxon>Lysobacterales</taxon>
        <taxon>Lysobacteraceae</taxon>
        <taxon>Stenotrophomonas</taxon>
    </lineage>
</organism>
<evidence type="ECO:0008006" key="4">
    <source>
        <dbReference type="Google" id="ProtNLM"/>
    </source>
</evidence>
<dbReference type="EMBL" id="CP115541">
    <property type="protein sequence ID" value="WNH54346.1"/>
    <property type="molecule type" value="Genomic_DNA"/>
</dbReference>
<gene>
    <name evidence="2" type="ORF">PDM29_08725</name>
</gene>
<dbReference type="Proteomes" id="UP001302072">
    <property type="component" value="Chromosome"/>
</dbReference>
<proteinExistence type="predicted"/>
<keyword evidence="3" id="KW-1185">Reference proteome</keyword>
<reference evidence="2 3" key="1">
    <citation type="submission" date="2022-12" db="EMBL/GenBank/DDBJ databases">
        <title>Two new species, Stenotrophomonas aracearum and Stenotrophomonas oahuensis, isolated from Anthurium (Araceae family) in Hawaii.</title>
        <authorList>
            <person name="Chunag S.C."/>
            <person name="Dobhal S."/>
            <person name="Alvarez A."/>
            <person name="Arif M."/>
        </authorList>
    </citation>
    <scope>NUCLEOTIDE SEQUENCE [LARGE SCALE GENOMIC DNA]</scope>
    <source>
        <strain evidence="2 3">A5586</strain>
    </source>
</reference>
<name>A0ABY9YUS2_9GAMM</name>
<dbReference type="RefSeq" id="WP_311193452.1">
    <property type="nucleotide sequence ID" value="NZ_CP115541.1"/>
</dbReference>
<accession>A0ABY9YUS2</accession>
<evidence type="ECO:0000313" key="3">
    <source>
        <dbReference type="Proteomes" id="UP001302072"/>
    </source>
</evidence>
<evidence type="ECO:0000313" key="2">
    <source>
        <dbReference type="EMBL" id="WNH54346.1"/>
    </source>
</evidence>